<keyword evidence="2" id="KW-1185">Reference proteome</keyword>
<comment type="caution">
    <text evidence="1">The sequence shown here is derived from an EMBL/GenBank/DDBJ whole genome shotgun (WGS) entry which is preliminary data.</text>
</comment>
<accession>A0ABQ5HD92</accession>
<sequence>MAMEAKVLEVGTKGVVGLTQWFERMETVFYISNCAVKNQVKFAICTLLRAALTWWNSHVKTVGHDAAYGMPWKTLMKELALMCGRMFLEESDEVEKYIGGLPDMIQAKNKRKFDNNNQAQHKLPKRQNVAQAYAAGTGERKEYVGTLSLCNKCKFHHKKVSHLTRDCWNPTATSNQRIITCYECTEARGMVYALGGGETNQDLDDMEDDINA</sequence>
<proteinExistence type="predicted"/>
<dbReference type="Proteomes" id="UP001151760">
    <property type="component" value="Unassembled WGS sequence"/>
</dbReference>
<dbReference type="EMBL" id="BQNB010019489">
    <property type="protein sequence ID" value="GJT85850.1"/>
    <property type="molecule type" value="Genomic_DNA"/>
</dbReference>
<reference evidence="1" key="2">
    <citation type="submission" date="2022-01" db="EMBL/GenBank/DDBJ databases">
        <authorList>
            <person name="Yamashiro T."/>
            <person name="Shiraishi A."/>
            <person name="Satake H."/>
            <person name="Nakayama K."/>
        </authorList>
    </citation>
    <scope>NUCLEOTIDE SEQUENCE</scope>
</reference>
<reference evidence="1" key="1">
    <citation type="journal article" date="2022" name="Int. J. Mol. Sci.">
        <title>Draft Genome of Tanacetum Coccineum: Genomic Comparison of Closely Related Tanacetum-Family Plants.</title>
        <authorList>
            <person name="Yamashiro T."/>
            <person name="Shiraishi A."/>
            <person name="Nakayama K."/>
            <person name="Satake H."/>
        </authorList>
    </citation>
    <scope>NUCLEOTIDE SEQUENCE</scope>
</reference>
<evidence type="ECO:0000313" key="2">
    <source>
        <dbReference type="Proteomes" id="UP001151760"/>
    </source>
</evidence>
<protein>
    <recommendedName>
        <fullName evidence="3">Reverse transcriptase domain-containing protein</fullName>
    </recommendedName>
</protein>
<evidence type="ECO:0008006" key="3">
    <source>
        <dbReference type="Google" id="ProtNLM"/>
    </source>
</evidence>
<organism evidence="1 2">
    <name type="scientific">Tanacetum coccineum</name>
    <dbReference type="NCBI Taxonomy" id="301880"/>
    <lineage>
        <taxon>Eukaryota</taxon>
        <taxon>Viridiplantae</taxon>
        <taxon>Streptophyta</taxon>
        <taxon>Embryophyta</taxon>
        <taxon>Tracheophyta</taxon>
        <taxon>Spermatophyta</taxon>
        <taxon>Magnoliopsida</taxon>
        <taxon>eudicotyledons</taxon>
        <taxon>Gunneridae</taxon>
        <taxon>Pentapetalae</taxon>
        <taxon>asterids</taxon>
        <taxon>campanulids</taxon>
        <taxon>Asterales</taxon>
        <taxon>Asteraceae</taxon>
        <taxon>Asteroideae</taxon>
        <taxon>Anthemideae</taxon>
        <taxon>Anthemidinae</taxon>
        <taxon>Tanacetum</taxon>
    </lineage>
</organism>
<gene>
    <name evidence="1" type="ORF">Tco_1067567</name>
</gene>
<evidence type="ECO:0000313" key="1">
    <source>
        <dbReference type="EMBL" id="GJT85850.1"/>
    </source>
</evidence>
<name>A0ABQ5HD92_9ASTR</name>